<name>A0A1X7D673_TRICW</name>
<sequence>MHYLFERLNSVDSGPARAQPLAQAVAAQIQRIVATRPRAADDTNDLLGFGMLSVVDVSAAGGAGLRRYAARLARMIERFEPRLENVEIALVPDRNPLMPNRLSVSGTLRHTNGEALRVLFDAENGIALESDPS</sequence>
<dbReference type="InterPro" id="IPR007048">
    <property type="entry name" value="IraD/Gp25-like"/>
</dbReference>
<organism evidence="2 3">
    <name type="scientific">Trinickia caryophylli</name>
    <name type="common">Paraburkholderia caryophylli</name>
    <dbReference type="NCBI Taxonomy" id="28094"/>
    <lineage>
        <taxon>Bacteria</taxon>
        <taxon>Pseudomonadati</taxon>
        <taxon>Pseudomonadota</taxon>
        <taxon>Betaproteobacteria</taxon>
        <taxon>Burkholderiales</taxon>
        <taxon>Burkholderiaceae</taxon>
        <taxon>Trinickia</taxon>
    </lineage>
</organism>
<gene>
    <name evidence="2" type="ORF">SAMN06295900_102420</name>
</gene>
<reference evidence="3" key="1">
    <citation type="submission" date="2017-04" db="EMBL/GenBank/DDBJ databases">
        <authorList>
            <person name="Varghese N."/>
            <person name="Submissions S."/>
        </authorList>
    </citation>
    <scope>NUCLEOTIDE SEQUENCE [LARGE SCALE GENOMIC DNA]</scope>
    <source>
        <strain evidence="3">Ballard 720</strain>
    </source>
</reference>
<dbReference type="AlphaFoldDB" id="A0A1X7D673"/>
<dbReference type="SUPFAM" id="SSF160719">
    <property type="entry name" value="gpW/gp25-like"/>
    <property type="match status" value="1"/>
</dbReference>
<accession>A0A1X7D673</accession>
<proteinExistence type="predicted"/>
<evidence type="ECO:0000259" key="1">
    <source>
        <dbReference type="Pfam" id="PF04965"/>
    </source>
</evidence>
<dbReference type="OrthoDB" id="119583at2"/>
<dbReference type="GeneID" id="95552260"/>
<dbReference type="InterPro" id="IPR017737">
    <property type="entry name" value="TssE1-like"/>
</dbReference>
<dbReference type="Pfam" id="PF04965">
    <property type="entry name" value="GPW_gp25"/>
    <property type="match status" value="1"/>
</dbReference>
<dbReference type="STRING" id="28094.SAMN06295900_102420"/>
<dbReference type="Proteomes" id="UP000192911">
    <property type="component" value="Unassembled WGS sequence"/>
</dbReference>
<evidence type="ECO:0000313" key="2">
    <source>
        <dbReference type="EMBL" id="SMF09236.1"/>
    </source>
</evidence>
<dbReference type="EMBL" id="FXAH01000002">
    <property type="protein sequence ID" value="SMF09236.1"/>
    <property type="molecule type" value="Genomic_DNA"/>
</dbReference>
<evidence type="ECO:0000313" key="3">
    <source>
        <dbReference type="Proteomes" id="UP000192911"/>
    </source>
</evidence>
<feature type="domain" description="IraD/Gp25-like" evidence="1">
    <location>
        <begin position="21"/>
        <end position="112"/>
    </location>
</feature>
<keyword evidence="3" id="KW-1185">Reference proteome</keyword>
<dbReference type="RefSeq" id="WP_085225220.1">
    <property type="nucleotide sequence ID" value="NZ_BSQD01000002.1"/>
</dbReference>
<protein>
    <submittedName>
        <fullName evidence="2">Type VI secretion system lysozyme-like protein</fullName>
    </submittedName>
</protein>
<dbReference type="NCBIfam" id="TIGR03357">
    <property type="entry name" value="VI_zyme"/>
    <property type="match status" value="1"/>
</dbReference>